<sequence>MKMQESSTTPTLLEAGLSSLFDQDGIEMSPDAIEKKLLNKRVAFYFAAGWCPMCTRFEPSLLKFQQACSESKKPIEFIYIPSDRSAADHLQRSRQLGMITVSFEGKGGSSSASSIKERYNIWSGSETSVFGTGRRSGVPALIVLDNNGKELTFLAAESEGISCLDKWPLDDSSGIW</sequence>
<organism evidence="2">
    <name type="scientific">Proboscia inermis</name>
    <dbReference type="NCBI Taxonomy" id="420281"/>
    <lineage>
        <taxon>Eukaryota</taxon>
        <taxon>Sar</taxon>
        <taxon>Stramenopiles</taxon>
        <taxon>Ochrophyta</taxon>
        <taxon>Bacillariophyta</taxon>
        <taxon>Coscinodiscophyceae</taxon>
        <taxon>Rhizosoleniophycidae</taxon>
        <taxon>Rhizosoleniales</taxon>
        <taxon>Rhizosoleniaceae</taxon>
        <taxon>Proboscia</taxon>
    </lineage>
</organism>
<reference evidence="2" key="1">
    <citation type="submission" date="2021-01" db="EMBL/GenBank/DDBJ databases">
        <authorList>
            <person name="Corre E."/>
            <person name="Pelletier E."/>
            <person name="Niang G."/>
            <person name="Scheremetjew M."/>
            <person name="Finn R."/>
            <person name="Kale V."/>
            <person name="Holt S."/>
            <person name="Cochrane G."/>
            <person name="Meng A."/>
            <person name="Brown T."/>
            <person name="Cohen L."/>
        </authorList>
    </citation>
    <scope>NUCLEOTIDE SEQUENCE</scope>
    <source>
        <strain evidence="2">CCAP1064/1</strain>
    </source>
</reference>
<dbReference type="PANTHER" id="PTHR46472">
    <property type="entry name" value="NUCLEOREDOXIN"/>
    <property type="match status" value="1"/>
</dbReference>
<dbReference type="Pfam" id="PF13905">
    <property type="entry name" value="Thioredoxin_8"/>
    <property type="match status" value="1"/>
</dbReference>
<proteinExistence type="predicted"/>
<dbReference type="InterPro" id="IPR036249">
    <property type="entry name" value="Thioredoxin-like_sf"/>
</dbReference>
<dbReference type="GO" id="GO:0030178">
    <property type="term" value="P:negative regulation of Wnt signaling pathway"/>
    <property type="evidence" value="ECO:0007669"/>
    <property type="project" value="TreeGrafter"/>
</dbReference>
<dbReference type="AlphaFoldDB" id="A0A7S0GCP3"/>
<evidence type="ECO:0000313" key="2">
    <source>
        <dbReference type="EMBL" id="CAD8411803.1"/>
    </source>
</evidence>
<dbReference type="InterPro" id="IPR012336">
    <property type="entry name" value="Thioredoxin-like_fold"/>
</dbReference>
<dbReference type="SUPFAM" id="SSF52833">
    <property type="entry name" value="Thioredoxin-like"/>
    <property type="match status" value="1"/>
</dbReference>
<dbReference type="GO" id="GO:0031397">
    <property type="term" value="P:negative regulation of protein ubiquitination"/>
    <property type="evidence" value="ECO:0007669"/>
    <property type="project" value="TreeGrafter"/>
</dbReference>
<accession>A0A7S0GCP3</accession>
<dbReference type="Gene3D" id="3.40.30.10">
    <property type="entry name" value="Glutaredoxin"/>
    <property type="match status" value="1"/>
</dbReference>
<dbReference type="GO" id="GO:0005634">
    <property type="term" value="C:nucleus"/>
    <property type="evidence" value="ECO:0007669"/>
    <property type="project" value="TreeGrafter"/>
</dbReference>
<gene>
    <name evidence="2" type="ORF">PINE0816_LOCUS7928</name>
</gene>
<dbReference type="GO" id="GO:0004791">
    <property type="term" value="F:thioredoxin-disulfide reductase (NADPH) activity"/>
    <property type="evidence" value="ECO:0007669"/>
    <property type="project" value="TreeGrafter"/>
</dbReference>
<feature type="domain" description="Thioredoxin-like fold" evidence="1">
    <location>
        <begin position="39"/>
        <end position="149"/>
    </location>
</feature>
<name>A0A7S0GCP3_9STRA</name>
<evidence type="ECO:0000259" key="1">
    <source>
        <dbReference type="Pfam" id="PF13905"/>
    </source>
</evidence>
<protein>
    <recommendedName>
        <fullName evidence="1">Thioredoxin-like fold domain-containing protein</fullName>
    </recommendedName>
</protein>
<dbReference type="PANTHER" id="PTHR46472:SF1">
    <property type="entry name" value="NUCLEOREDOXIN"/>
    <property type="match status" value="1"/>
</dbReference>
<dbReference type="EMBL" id="HBEL01016610">
    <property type="protein sequence ID" value="CAD8411803.1"/>
    <property type="molecule type" value="Transcribed_RNA"/>
</dbReference>